<keyword evidence="4" id="KW-1185">Reference proteome</keyword>
<reference evidence="5" key="1">
    <citation type="submission" date="2015-08" db="UniProtKB">
        <authorList>
            <consortium name="WormBaseParasite"/>
        </authorList>
    </citation>
    <scope>IDENTIFICATION</scope>
</reference>
<evidence type="ECO:0000313" key="5">
    <source>
        <dbReference type="WBParaSite" id="SSTP_0001099900.1"/>
    </source>
</evidence>
<dbReference type="Proteomes" id="UP000035681">
    <property type="component" value="Unplaced"/>
</dbReference>
<dbReference type="GO" id="GO:0048019">
    <property type="term" value="F:receptor antagonist activity"/>
    <property type="evidence" value="ECO:0007669"/>
    <property type="project" value="InterPro"/>
</dbReference>
<dbReference type="InterPro" id="IPR038003">
    <property type="entry name" value="A2-macroglobuin_RAP"/>
</dbReference>
<evidence type="ECO:0000313" key="4">
    <source>
        <dbReference type="Proteomes" id="UP000035681"/>
    </source>
</evidence>
<feature type="domain" description="Alpha-2-macroglobulin RAP C-terminal" evidence="3">
    <location>
        <begin position="129"/>
        <end position="319"/>
    </location>
</feature>
<evidence type="ECO:0000256" key="2">
    <source>
        <dbReference type="SAM" id="SignalP"/>
    </source>
</evidence>
<dbReference type="Pfam" id="PF06401">
    <property type="entry name" value="Alpha-2-MRAP_C"/>
    <property type="match status" value="1"/>
</dbReference>
<feature type="chain" id="PRO_5005328334" evidence="2">
    <location>
        <begin position="25"/>
        <end position="319"/>
    </location>
</feature>
<dbReference type="PANTHER" id="PTHR16560">
    <property type="entry name" value="ALPHA-2-MACROGLOBULIN RECEPTOR-ASSOCIATED PROTEIN"/>
    <property type="match status" value="1"/>
</dbReference>
<evidence type="ECO:0000256" key="1">
    <source>
        <dbReference type="SAM" id="Coils"/>
    </source>
</evidence>
<dbReference type="GO" id="GO:0005783">
    <property type="term" value="C:endoplasmic reticulum"/>
    <property type="evidence" value="ECO:0007669"/>
    <property type="project" value="InterPro"/>
</dbReference>
<evidence type="ECO:0000259" key="3">
    <source>
        <dbReference type="Pfam" id="PF06401"/>
    </source>
</evidence>
<dbReference type="AlphaFoldDB" id="A0A0K0ENG2"/>
<organism evidence="5">
    <name type="scientific">Strongyloides stercoralis</name>
    <name type="common">Threadworm</name>
    <dbReference type="NCBI Taxonomy" id="6248"/>
    <lineage>
        <taxon>Eukaryota</taxon>
        <taxon>Metazoa</taxon>
        <taxon>Ecdysozoa</taxon>
        <taxon>Nematoda</taxon>
        <taxon>Chromadorea</taxon>
        <taxon>Rhabditida</taxon>
        <taxon>Tylenchina</taxon>
        <taxon>Panagrolaimomorpha</taxon>
        <taxon>Strongyloidoidea</taxon>
        <taxon>Strongyloididae</taxon>
        <taxon>Strongyloides</taxon>
    </lineage>
</organism>
<dbReference type="PANTHER" id="PTHR16560:SF2">
    <property type="entry name" value="ALPHA-2-MACROGLOBULIN RECEPTOR-ASSOCIATED PROTEIN"/>
    <property type="match status" value="1"/>
</dbReference>
<protein>
    <submittedName>
        <fullName evidence="5 6">Alpha-2-MRAP_C domain-containing protein</fullName>
    </submittedName>
</protein>
<feature type="signal peptide" evidence="2">
    <location>
        <begin position="1"/>
        <end position="24"/>
    </location>
</feature>
<accession>A0A0K0ENG2</accession>
<dbReference type="SUPFAM" id="SSF47045">
    <property type="entry name" value="RAP domain-like"/>
    <property type="match status" value="3"/>
</dbReference>
<dbReference type="InterPro" id="IPR010483">
    <property type="entry name" value="Alpha_2_MRAP_C"/>
</dbReference>
<dbReference type="WBParaSite" id="SSTP_0001099900.1">
    <property type="protein sequence ID" value="SSTP_0001099900.1"/>
    <property type="gene ID" value="SSTP_0001099900"/>
</dbReference>
<sequence>MFFINYYKLLIFLIFVLTSENILGQKKEFRSEKINYIYDKAKFLYDSEPKIEKLKNELKKFDQIVMDLKQSKNQDQKKIYEVDKKMIEMLNKYKLDEAARSFSTKYKHEHSLFVEDSSINKINKFEDFEIKEVQNLWRKTLEINLKDSEKKIIYDMLIGYQNNLKKYYELIENINKMEIDENSIDEDKHNLINLKKKETKSLNNQLEDEYMKIMNKIIILQNNPFLHEIVRKLYDEAITSKKFSEKEEKTLRSELRTLQEQFFRLDYHKSQIEEVSQYGKKEAITEDYKKNEEMAEILRKKVKKYSEYLKNKINPHLEL</sequence>
<dbReference type="WBParaSite" id="TCONS_00001801.p1">
    <property type="protein sequence ID" value="TCONS_00001801.p1"/>
    <property type="gene ID" value="XLOC_001698"/>
</dbReference>
<dbReference type="STRING" id="6248.A0A0K0ENG2"/>
<dbReference type="Gene3D" id="1.20.81.10">
    <property type="entry name" value="RAP domain"/>
    <property type="match status" value="2"/>
</dbReference>
<feature type="coiled-coil region" evidence="1">
    <location>
        <begin position="196"/>
        <end position="301"/>
    </location>
</feature>
<proteinExistence type="predicted"/>
<dbReference type="GO" id="GO:0050750">
    <property type="term" value="F:low-density lipoprotein particle receptor binding"/>
    <property type="evidence" value="ECO:0007669"/>
    <property type="project" value="InterPro"/>
</dbReference>
<dbReference type="InterPro" id="IPR036744">
    <property type="entry name" value="RAP_sf"/>
</dbReference>
<dbReference type="GO" id="GO:0048259">
    <property type="term" value="P:regulation of receptor-mediated endocytosis"/>
    <property type="evidence" value="ECO:0007669"/>
    <property type="project" value="TreeGrafter"/>
</dbReference>
<evidence type="ECO:0000313" key="6">
    <source>
        <dbReference type="WBParaSite" id="TCONS_00001801.p1"/>
    </source>
</evidence>
<keyword evidence="1" id="KW-0175">Coiled coil</keyword>
<name>A0A0K0ENG2_STRER</name>
<dbReference type="GO" id="GO:0008201">
    <property type="term" value="F:heparin binding"/>
    <property type="evidence" value="ECO:0007669"/>
    <property type="project" value="InterPro"/>
</dbReference>
<keyword evidence="2" id="KW-0732">Signal</keyword>